<dbReference type="EMBL" id="LT629739">
    <property type="protein sequence ID" value="SDR88151.1"/>
    <property type="molecule type" value="Genomic_DNA"/>
</dbReference>
<keyword evidence="3" id="KW-1185">Reference proteome</keyword>
<feature type="compositionally biased region" description="Basic residues" evidence="1">
    <location>
        <begin position="1"/>
        <end position="13"/>
    </location>
</feature>
<evidence type="ECO:0000313" key="2">
    <source>
        <dbReference type="EMBL" id="SDR88151.1"/>
    </source>
</evidence>
<gene>
    <name evidence="2" type="ORF">SAMN04489751_0706</name>
</gene>
<proteinExistence type="predicted"/>
<dbReference type="AlphaFoldDB" id="A0A1H1MMZ7"/>
<evidence type="ECO:0000256" key="1">
    <source>
        <dbReference type="SAM" id="MobiDB-lite"/>
    </source>
</evidence>
<accession>A0A1H1MMZ7</accession>
<protein>
    <submittedName>
        <fullName evidence="2">Uncharacterized protein</fullName>
    </submittedName>
</protein>
<reference evidence="2" key="1">
    <citation type="submission" date="2016-10" db="EMBL/GenBank/DDBJ databases">
        <authorList>
            <person name="Varghese N."/>
            <person name="Submissions S."/>
        </authorList>
    </citation>
    <scope>NUCLEOTIDE SEQUENCE [LARGE SCALE GENOMIC DNA]</scope>
    <source>
        <strain evidence="2">DSM 22082</strain>
    </source>
</reference>
<feature type="region of interest" description="Disordered" evidence="1">
    <location>
        <begin position="1"/>
        <end position="32"/>
    </location>
</feature>
<dbReference type="Proteomes" id="UP000199700">
    <property type="component" value="Chromosome"/>
</dbReference>
<organism evidence="2 3">
    <name type="scientific">Brevibacterium sandarakinum</name>
    <dbReference type="NCBI Taxonomy" id="629680"/>
    <lineage>
        <taxon>Bacteria</taxon>
        <taxon>Bacillati</taxon>
        <taxon>Actinomycetota</taxon>
        <taxon>Actinomycetes</taxon>
        <taxon>Micrococcales</taxon>
        <taxon>Brevibacteriaceae</taxon>
        <taxon>Brevibacterium</taxon>
    </lineage>
</organism>
<evidence type="ECO:0000313" key="3">
    <source>
        <dbReference type="Proteomes" id="UP000199700"/>
    </source>
</evidence>
<sequence>MSRSRARVTKNRPRTIDAEADAAGADAVDSARNDHDRTLGLVQDAA</sequence>
<name>A0A1H1MMZ7_BRESA</name>